<dbReference type="InterPro" id="IPR038731">
    <property type="entry name" value="RgtA/B/C-like"/>
</dbReference>
<evidence type="ECO:0000256" key="4">
    <source>
        <dbReference type="ARBA" id="ARBA00022679"/>
    </source>
</evidence>
<feature type="transmembrane region" description="Helical" evidence="8">
    <location>
        <begin position="150"/>
        <end position="183"/>
    </location>
</feature>
<comment type="caution">
    <text evidence="10">The sequence shown here is derived from an EMBL/GenBank/DDBJ whole genome shotgun (WGS) entry which is preliminary data.</text>
</comment>
<feature type="transmembrane region" description="Helical" evidence="8">
    <location>
        <begin position="300"/>
        <end position="318"/>
    </location>
</feature>
<dbReference type="PANTHER" id="PTHR33908:SF3">
    <property type="entry name" value="UNDECAPRENYL PHOSPHATE-ALPHA-4-AMINO-4-DEOXY-L-ARABINOSE ARABINOSYL TRANSFERASE"/>
    <property type="match status" value="1"/>
</dbReference>
<evidence type="ECO:0000313" key="10">
    <source>
        <dbReference type="EMBL" id="KKQ50744.1"/>
    </source>
</evidence>
<dbReference type="GO" id="GO:0016763">
    <property type="term" value="F:pentosyltransferase activity"/>
    <property type="evidence" value="ECO:0007669"/>
    <property type="project" value="TreeGrafter"/>
</dbReference>
<gene>
    <name evidence="10" type="ORF">US68_C0002G0021</name>
</gene>
<dbReference type="EMBL" id="LBTX01000002">
    <property type="protein sequence ID" value="KKQ50744.1"/>
    <property type="molecule type" value="Genomic_DNA"/>
</dbReference>
<dbReference type="GO" id="GO:0005886">
    <property type="term" value="C:plasma membrane"/>
    <property type="evidence" value="ECO:0007669"/>
    <property type="project" value="UniProtKB-SubCell"/>
</dbReference>
<evidence type="ECO:0000256" key="2">
    <source>
        <dbReference type="ARBA" id="ARBA00022475"/>
    </source>
</evidence>
<dbReference type="GO" id="GO:0010041">
    <property type="term" value="P:response to iron(III) ion"/>
    <property type="evidence" value="ECO:0007669"/>
    <property type="project" value="TreeGrafter"/>
</dbReference>
<evidence type="ECO:0000313" key="11">
    <source>
        <dbReference type="Proteomes" id="UP000034231"/>
    </source>
</evidence>
<accession>A0A0G0KNJ4</accession>
<organism evidence="10 11">
    <name type="scientific">Candidatus Shapirobacteria bacterium GW2011_GWE1_38_10</name>
    <dbReference type="NCBI Taxonomy" id="1618488"/>
    <lineage>
        <taxon>Bacteria</taxon>
        <taxon>Candidatus Shapironibacteriota</taxon>
    </lineage>
</organism>
<name>A0A0G0KNJ4_9BACT</name>
<feature type="transmembrane region" description="Helical" evidence="8">
    <location>
        <begin position="111"/>
        <end position="138"/>
    </location>
</feature>
<feature type="transmembrane region" description="Helical" evidence="8">
    <location>
        <begin position="245"/>
        <end position="265"/>
    </location>
</feature>
<comment type="subcellular location">
    <subcellularLocation>
        <location evidence="1">Cell membrane</location>
        <topology evidence="1">Multi-pass membrane protein</topology>
    </subcellularLocation>
</comment>
<keyword evidence="6 8" id="KW-1133">Transmembrane helix</keyword>
<keyword evidence="5 8" id="KW-0812">Transmembrane</keyword>
<dbReference type="InterPro" id="IPR050297">
    <property type="entry name" value="LipidA_mod_glycosyltrf_83"/>
</dbReference>
<evidence type="ECO:0000256" key="7">
    <source>
        <dbReference type="ARBA" id="ARBA00023136"/>
    </source>
</evidence>
<dbReference type="GO" id="GO:0009103">
    <property type="term" value="P:lipopolysaccharide biosynthetic process"/>
    <property type="evidence" value="ECO:0007669"/>
    <property type="project" value="UniProtKB-ARBA"/>
</dbReference>
<evidence type="ECO:0000256" key="3">
    <source>
        <dbReference type="ARBA" id="ARBA00022676"/>
    </source>
</evidence>
<evidence type="ECO:0000256" key="1">
    <source>
        <dbReference type="ARBA" id="ARBA00004651"/>
    </source>
</evidence>
<dbReference type="PANTHER" id="PTHR33908">
    <property type="entry name" value="MANNOSYLTRANSFERASE YKCB-RELATED"/>
    <property type="match status" value="1"/>
</dbReference>
<keyword evidence="7 8" id="KW-0472">Membrane</keyword>
<keyword evidence="4 10" id="KW-0808">Transferase</keyword>
<keyword evidence="2" id="KW-1003">Cell membrane</keyword>
<dbReference type="Proteomes" id="UP000034231">
    <property type="component" value="Unassembled WGS sequence"/>
</dbReference>
<evidence type="ECO:0000256" key="6">
    <source>
        <dbReference type="ARBA" id="ARBA00022989"/>
    </source>
</evidence>
<keyword evidence="3" id="KW-0328">Glycosyltransferase</keyword>
<proteinExistence type="predicted"/>
<feature type="transmembrane region" description="Helical" evidence="8">
    <location>
        <begin position="277"/>
        <end position="294"/>
    </location>
</feature>
<evidence type="ECO:0000256" key="5">
    <source>
        <dbReference type="ARBA" id="ARBA00022692"/>
    </source>
</evidence>
<feature type="transmembrane region" description="Helical" evidence="8">
    <location>
        <begin position="79"/>
        <end position="99"/>
    </location>
</feature>
<feature type="domain" description="Glycosyltransferase RgtA/B/C/D-like" evidence="9">
    <location>
        <begin position="62"/>
        <end position="203"/>
    </location>
</feature>
<sequence length="475" mass="54364">MNKRLKNSLILILIIAVYFFLRCLNLTSLPVFGDEAIYIRWSQIIKSVDTLRFIPMTDGKQPLFMWLTAVSLKFFEPLVAGRIISVFAGAGTLVVLFLISKSFLPSLIYLFLPFAFFFDRLATADNLLSFFGVLSFYLSLRLAKQSRLDLSLILGAVLGLAWLTKSPAIYFVVLSLLTFIIYNPKNLKKLYLPLLSALIAFCIYNILRLGPQFAQIAIRNKDYIWPLGEILRHPFDPLIPHLNDVLNICVYYVSWPLLLSPFLYLFFLKKIKFDRQFILYLSWCLLPLIANAAMSKVFTARYILFTVPYLVLLLAHFLKPLFNKKYLIILLLLFIPNLWRIYQISFNPQNLKLPSTETGYVSAWTSGWGIKEVSEYLISRSKVVNVIVGTEGHFGTLPDGLQIYTNQVPQLTVFGVGINITEIPDKLIDAKNYGDEVYLLFNASRLKLSSMDVSTLTLVKNILKPDGDRLVLYRL</sequence>
<feature type="transmembrane region" description="Helical" evidence="8">
    <location>
        <begin position="325"/>
        <end position="342"/>
    </location>
</feature>
<feature type="transmembrane region" description="Helical" evidence="8">
    <location>
        <begin position="190"/>
        <end position="207"/>
    </location>
</feature>
<evidence type="ECO:0000259" key="9">
    <source>
        <dbReference type="Pfam" id="PF13231"/>
    </source>
</evidence>
<protein>
    <submittedName>
        <fullName evidence="10">Glycosyl transferase family 39</fullName>
    </submittedName>
</protein>
<dbReference type="Pfam" id="PF13231">
    <property type="entry name" value="PMT_2"/>
    <property type="match status" value="1"/>
</dbReference>
<dbReference type="AlphaFoldDB" id="A0A0G0KNJ4"/>
<reference evidence="10 11" key="1">
    <citation type="journal article" date="2015" name="Nature">
        <title>rRNA introns, odd ribosomes, and small enigmatic genomes across a large radiation of phyla.</title>
        <authorList>
            <person name="Brown C.T."/>
            <person name="Hug L.A."/>
            <person name="Thomas B.C."/>
            <person name="Sharon I."/>
            <person name="Castelle C.J."/>
            <person name="Singh A."/>
            <person name="Wilkins M.J."/>
            <person name="Williams K.H."/>
            <person name="Banfield J.F."/>
        </authorList>
    </citation>
    <scope>NUCLEOTIDE SEQUENCE [LARGE SCALE GENOMIC DNA]</scope>
</reference>
<evidence type="ECO:0000256" key="8">
    <source>
        <dbReference type="SAM" id="Phobius"/>
    </source>
</evidence>